<sequence length="176" mass="20114">MDSTLPVLYLLILLILLSVAGIFVIRQIAKTRKTEIQLSNLKSKLTKEQGTIDEYYQLGSIFLEKKLYSQATELLQKALKLKGSENSESFAKIYNALGFSYFAKEQYDIAIRQYKEALKIDPSYVTVYNNLGHVYEKKKLTAQALEAYESALKCDPKNDTAKRRAESMRKRLIPSS</sequence>
<protein>
    <submittedName>
        <fullName evidence="4">Tetratricopeptide repeat protein</fullName>
    </submittedName>
</protein>
<dbReference type="SUPFAM" id="SSF48452">
    <property type="entry name" value="TPR-like"/>
    <property type="match status" value="1"/>
</dbReference>
<dbReference type="Pfam" id="PF13414">
    <property type="entry name" value="TPR_11"/>
    <property type="match status" value="1"/>
</dbReference>
<evidence type="ECO:0000256" key="1">
    <source>
        <dbReference type="ARBA" id="ARBA00022737"/>
    </source>
</evidence>
<dbReference type="AlphaFoldDB" id="A0A3N6PK60"/>
<dbReference type="Pfam" id="PF13181">
    <property type="entry name" value="TPR_8"/>
    <property type="match status" value="1"/>
</dbReference>
<keyword evidence="1" id="KW-0677">Repeat</keyword>
<dbReference type="Proteomes" id="UP000269154">
    <property type="component" value="Unassembled WGS sequence"/>
</dbReference>
<dbReference type="PANTHER" id="PTHR45641:SF19">
    <property type="entry name" value="NEPHROCYSTIN-3"/>
    <property type="match status" value="1"/>
</dbReference>
<dbReference type="PROSITE" id="PS50293">
    <property type="entry name" value="TPR_REGION"/>
    <property type="match status" value="2"/>
</dbReference>
<evidence type="ECO:0000256" key="3">
    <source>
        <dbReference type="PROSITE-ProRule" id="PRU00339"/>
    </source>
</evidence>
<feature type="repeat" description="TPR" evidence="3">
    <location>
        <begin position="52"/>
        <end position="85"/>
    </location>
</feature>
<dbReference type="InterPro" id="IPR019734">
    <property type="entry name" value="TPR_rpt"/>
</dbReference>
<dbReference type="OrthoDB" id="485055at2"/>
<keyword evidence="2 3" id="KW-0802">TPR repeat</keyword>
<organism evidence="4 5">
    <name type="scientific">Okeania hirsuta</name>
    <dbReference type="NCBI Taxonomy" id="1458930"/>
    <lineage>
        <taxon>Bacteria</taxon>
        <taxon>Bacillati</taxon>
        <taxon>Cyanobacteriota</taxon>
        <taxon>Cyanophyceae</taxon>
        <taxon>Oscillatoriophycideae</taxon>
        <taxon>Oscillatoriales</taxon>
        <taxon>Microcoleaceae</taxon>
        <taxon>Okeania</taxon>
    </lineage>
</organism>
<comment type="caution">
    <text evidence="4">The sequence shown here is derived from an EMBL/GenBank/DDBJ whole genome shotgun (WGS) entry which is preliminary data.</text>
</comment>
<feature type="repeat" description="TPR" evidence="3">
    <location>
        <begin position="91"/>
        <end position="124"/>
    </location>
</feature>
<evidence type="ECO:0000313" key="5">
    <source>
        <dbReference type="Proteomes" id="UP000269154"/>
    </source>
</evidence>
<dbReference type="EMBL" id="RCBY01000010">
    <property type="protein sequence ID" value="RQH54540.1"/>
    <property type="molecule type" value="Genomic_DNA"/>
</dbReference>
<dbReference type="Gene3D" id="1.25.40.10">
    <property type="entry name" value="Tetratricopeptide repeat domain"/>
    <property type="match status" value="2"/>
</dbReference>
<dbReference type="PROSITE" id="PS50005">
    <property type="entry name" value="TPR"/>
    <property type="match status" value="3"/>
</dbReference>
<dbReference type="RefSeq" id="WP_124154218.1">
    <property type="nucleotide sequence ID" value="NZ_CAWOLW010000002.1"/>
</dbReference>
<dbReference type="InterPro" id="IPR011990">
    <property type="entry name" value="TPR-like_helical_dom_sf"/>
</dbReference>
<feature type="repeat" description="TPR" evidence="3">
    <location>
        <begin position="125"/>
        <end position="158"/>
    </location>
</feature>
<dbReference type="SMART" id="SM00028">
    <property type="entry name" value="TPR"/>
    <property type="match status" value="3"/>
</dbReference>
<accession>A0A3N6PK60</accession>
<reference evidence="4 5" key="1">
    <citation type="journal article" date="2018" name="ACS Chem. Biol.">
        <title>Ketoreductase domain dysfunction expands chemodiversity: malyngamide biosynthesis in the cyanobacterium Okeania hirsuta.</title>
        <authorList>
            <person name="Moss N.A."/>
            <person name="Leao T."/>
            <person name="Rankin M."/>
            <person name="McCullough T.M."/>
            <person name="Qu P."/>
            <person name="Korobeynikov A."/>
            <person name="Smith J.L."/>
            <person name="Gerwick L."/>
            <person name="Gerwick W.H."/>
        </authorList>
    </citation>
    <scope>NUCLEOTIDE SEQUENCE [LARGE SCALE GENOMIC DNA]</scope>
    <source>
        <strain evidence="4 5">PAB10Feb10-1</strain>
    </source>
</reference>
<gene>
    <name evidence="4" type="ORF">D5R40_03200</name>
</gene>
<proteinExistence type="predicted"/>
<name>A0A3N6PK60_9CYAN</name>
<keyword evidence="5" id="KW-1185">Reference proteome</keyword>
<dbReference type="PANTHER" id="PTHR45641">
    <property type="entry name" value="TETRATRICOPEPTIDE REPEAT PROTEIN (AFU_ORTHOLOGUE AFUA_6G03870)"/>
    <property type="match status" value="1"/>
</dbReference>
<evidence type="ECO:0000256" key="2">
    <source>
        <dbReference type="ARBA" id="ARBA00022803"/>
    </source>
</evidence>
<evidence type="ECO:0000313" key="4">
    <source>
        <dbReference type="EMBL" id="RQH54540.1"/>
    </source>
</evidence>